<evidence type="ECO:0000313" key="1">
    <source>
        <dbReference type="EMBL" id="KAF9524886.1"/>
    </source>
</evidence>
<sequence length="108" mass="12722">MLILRVKTMKMKALDYRRTVVNLSVVVLMVWSFRRSRHCQLRRLDQRKREKFDHVLFSASPSNGLTSPLSLSSIDPLSSHQLCHQHRDFSLIWNPPIPLLKWNTSRTP</sequence>
<dbReference type="AlphaFoldDB" id="A0A9P6E985"/>
<comment type="caution">
    <text evidence="1">The sequence shown here is derived from an EMBL/GenBank/DDBJ whole genome shotgun (WGS) entry which is preliminary data.</text>
</comment>
<organism evidence="1 2">
    <name type="scientific">Crepidotus variabilis</name>
    <dbReference type="NCBI Taxonomy" id="179855"/>
    <lineage>
        <taxon>Eukaryota</taxon>
        <taxon>Fungi</taxon>
        <taxon>Dikarya</taxon>
        <taxon>Basidiomycota</taxon>
        <taxon>Agaricomycotina</taxon>
        <taxon>Agaricomycetes</taxon>
        <taxon>Agaricomycetidae</taxon>
        <taxon>Agaricales</taxon>
        <taxon>Agaricineae</taxon>
        <taxon>Crepidotaceae</taxon>
        <taxon>Crepidotus</taxon>
    </lineage>
</organism>
<keyword evidence="2" id="KW-1185">Reference proteome</keyword>
<accession>A0A9P6E985</accession>
<gene>
    <name evidence="1" type="ORF">CPB83DRAFT_860642</name>
</gene>
<dbReference type="Proteomes" id="UP000807306">
    <property type="component" value="Unassembled WGS sequence"/>
</dbReference>
<proteinExistence type="predicted"/>
<evidence type="ECO:0000313" key="2">
    <source>
        <dbReference type="Proteomes" id="UP000807306"/>
    </source>
</evidence>
<dbReference type="EMBL" id="MU157892">
    <property type="protein sequence ID" value="KAF9524886.1"/>
    <property type="molecule type" value="Genomic_DNA"/>
</dbReference>
<reference evidence="1" key="1">
    <citation type="submission" date="2020-11" db="EMBL/GenBank/DDBJ databases">
        <authorList>
            <consortium name="DOE Joint Genome Institute"/>
            <person name="Ahrendt S."/>
            <person name="Riley R."/>
            <person name="Andreopoulos W."/>
            <person name="Labutti K."/>
            <person name="Pangilinan J."/>
            <person name="Ruiz-Duenas F.J."/>
            <person name="Barrasa J.M."/>
            <person name="Sanchez-Garcia M."/>
            <person name="Camarero S."/>
            <person name="Miyauchi S."/>
            <person name="Serrano A."/>
            <person name="Linde D."/>
            <person name="Babiker R."/>
            <person name="Drula E."/>
            <person name="Ayuso-Fernandez I."/>
            <person name="Pacheco R."/>
            <person name="Padilla G."/>
            <person name="Ferreira P."/>
            <person name="Barriuso J."/>
            <person name="Kellner H."/>
            <person name="Castanera R."/>
            <person name="Alfaro M."/>
            <person name="Ramirez L."/>
            <person name="Pisabarro A.G."/>
            <person name="Kuo A."/>
            <person name="Tritt A."/>
            <person name="Lipzen A."/>
            <person name="He G."/>
            <person name="Yan M."/>
            <person name="Ng V."/>
            <person name="Cullen D."/>
            <person name="Martin F."/>
            <person name="Rosso M.-N."/>
            <person name="Henrissat B."/>
            <person name="Hibbett D."/>
            <person name="Martinez A.T."/>
            <person name="Grigoriev I.V."/>
        </authorList>
    </citation>
    <scope>NUCLEOTIDE SEQUENCE</scope>
    <source>
        <strain evidence="1">CBS 506.95</strain>
    </source>
</reference>
<protein>
    <submittedName>
        <fullName evidence="1">Uncharacterized protein</fullName>
    </submittedName>
</protein>
<name>A0A9P6E985_9AGAR</name>